<feature type="region of interest" description="Disordered" evidence="6">
    <location>
        <begin position="1"/>
        <end position="27"/>
    </location>
</feature>
<protein>
    <recommendedName>
        <fullName evidence="2">BICD family-like cargo adapter 2</fullName>
    </recommendedName>
    <alternativeName>
        <fullName evidence="3">Bicaudal D-related protein 2</fullName>
    </alternativeName>
    <alternativeName>
        <fullName evidence="4">Coiled-coil domain-containing protein 64B</fullName>
    </alternativeName>
</protein>
<evidence type="ECO:0000256" key="4">
    <source>
        <dbReference type="ARBA" id="ARBA00043196"/>
    </source>
</evidence>
<dbReference type="KEGG" id="prob:127219593"/>
<evidence type="ECO:0000256" key="5">
    <source>
        <dbReference type="SAM" id="Coils"/>
    </source>
</evidence>
<feature type="region of interest" description="Disordered" evidence="6">
    <location>
        <begin position="132"/>
        <end position="152"/>
    </location>
</feature>
<dbReference type="RefSeq" id="XP_051037237.1">
    <property type="nucleotide sequence ID" value="XM_051181280.1"/>
</dbReference>
<feature type="compositionally biased region" description="Basic and acidic residues" evidence="6">
    <location>
        <begin position="135"/>
        <end position="149"/>
    </location>
</feature>
<reference evidence="7" key="1">
    <citation type="submission" date="2022-06" db="EMBL/GenBank/DDBJ databases">
        <authorList>
            <person name="Andreotti S."/>
            <person name="Wyler E."/>
        </authorList>
    </citation>
    <scope>NUCLEOTIDE SEQUENCE</scope>
</reference>
<dbReference type="EMBL" id="CALSGD010001391">
    <property type="protein sequence ID" value="CAH6786718.1"/>
    <property type="molecule type" value="Genomic_DNA"/>
</dbReference>
<comment type="caution">
    <text evidence="7">The sequence shown here is derived from an EMBL/GenBank/DDBJ whole genome shotgun (WGS) entry which is preliminary data.</text>
</comment>
<dbReference type="PANTHER" id="PTHR32123">
    <property type="entry name" value="BICD FAMILY-LIKE CARGO ADAPTER"/>
    <property type="match status" value="1"/>
</dbReference>
<dbReference type="CTD" id="146439"/>
<feature type="coiled-coil region" evidence="5">
    <location>
        <begin position="355"/>
        <end position="389"/>
    </location>
</feature>
<feature type="compositionally biased region" description="Polar residues" evidence="6">
    <location>
        <begin position="327"/>
        <end position="337"/>
    </location>
</feature>
<proteinExistence type="predicted"/>
<dbReference type="InterPro" id="IPR051149">
    <property type="entry name" value="Spindly/BICDR_Dynein_Adapter"/>
</dbReference>
<dbReference type="PANTHER" id="PTHR32123:SF11">
    <property type="entry name" value="BICD FAMILY-LIKE CARGO ADAPTER 2-RELATED"/>
    <property type="match status" value="1"/>
</dbReference>
<dbReference type="AlphaFoldDB" id="A0AAU9Z412"/>
<evidence type="ECO:0000256" key="1">
    <source>
        <dbReference type="ARBA" id="ARBA00023054"/>
    </source>
</evidence>
<name>A0AAU9Z412_PHORO</name>
<evidence type="ECO:0000256" key="2">
    <source>
        <dbReference type="ARBA" id="ARBA00040983"/>
    </source>
</evidence>
<sequence>MDSPGGPSFPRGLLSGGTSPSGDEGFFPFVLERRDSFLGAGPGPEEPEDLALQLQQKEKDLLLAAELGKMLLERNEELRRQLETLNAQHLEHEERLQQENHELRRGLAARGAEWEARAVELEGDVEALRAQLGEQRSEQQDSGRERARALSELSEQNLRLSQQLAQASRTEQDLQRELDTLRGQCQTQALAGAEQRTRLESLQAENQMLQDRRQDLEAQIRGLREEVDKGQSRLQTTHEELLLLRRERKEHKLELERARFEAGEALSTLRRLQRRVSELEEESRLQDAEVSGASLQSELAHSLDSDQDQHVNECEGAQTILSPEIQEASSPQPSIQEESLEPPKKRASLSPVETLEQKEAEVARLQDEIVLYRTELQTLRGELQRQKELRAQDNPEEALSCALSDRDEAVNKALKLSLELSRVSLERDSLSRELLRAISQKVALTQELEAWQDDMQVVIGQQVRSQRQKELNEAAAAQRRTKTGFLLRLGSGQNGGFLSNLFRRT</sequence>
<evidence type="ECO:0000313" key="8">
    <source>
        <dbReference type="Proteomes" id="UP001152836"/>
    </source>
</evidence>
<keyword evidence="1 5" id="KW-0175">Coiled coil</keyword>
<evidence type="ECO:0000256" key="3">
    <source>
        <dbReference type="ARBA" id="ARBA00041790"/>
    </source>
</evidence>
<evidence type="ECO:0000313" key="7">
    <source>
        <dbReference type="EMBL" id="CAH6786718.1"/>
    </source>
</evidence>
<accession>A0AAU9Z412</accession>
<dbReference type="GO" id="GO:0047496">
    <property type="term" value="P:vesicle transport along microtubule"/>
    <property type="evidence" value="ECO:0007669"/>
    <property type="project" value="TreeGrafter"/>
</dbReference>
<dbReference type="GO" id="GO:0055107">
    <property type="term" value="P:Golgi to secretory granule transport"/>
    <property type="evidence" value="ECO:0007669"/>
    <property type="project" value="TreeGrafter"/>
</dbReference>
<feature type="region of interest" description="Disordered" evidence="6">
    <location>
        <begin position="325"/>
        <end position="352"/>
    </location>
</feature>
<dbReference type="Proteomes" id="UP001152836">
    <property type="component" value="Unassembled WGS sequence"/>
</dbReference>
<organism evidence="7 8">
    <name type="scientific">Phodopus roborovskii</name>
    <name type="common">Roborovski's desert hamster</name>
    <name type="synonym">Cricetulus roborovskii</name>
    <dbReference type="NCBI Taxonomy" id="109678"/>
    <lineage>
        <taxon>Eukaryota</taxon>
        <taxon>Metazoa</taxon>
        <taxon>Chordata</taxon>
        <taxon>Craniata</taxon>
        <taxon>Vertebrata</taxon>
        <taxon>Euteleostomi</taxon>
        <taxon>Mammalia</taxon>
        <taxon>Eutheria</taxon>
        <taxon>Euarchontoglires</taxon>
        <taxon>Glires</taxon>
        <taxon>Rodentia</taxon>
        <taxon>Myomorpha</taxon>
        <taxon>Muroidea</taxon>
        <taxon>Cricetidae</taxon>
        <taxon>Cricetinae</taxon>
        <taxon>Phodopus</taxon>
    </lineage>
</organism>
<gene>
    <name evidence="7" type="primary">Bicdl2</name>
    <name evidence="7" type="ORF">PHOROB_LOCUS4732</name>
</gene>
<keyword evidence="8" id="KW-1185">Reference proteome</keyword>
<dbReference type="GeneID" id="127219593"/>
<evidence type="ECO:0000256" key="6">
    <source>
        <dbReference type="SAM" id="MobiDB-lite"/>
    </source>
</evidence>